<sequence>MSCLDPSLDSPPSPYIYAPLLPTLDRFDLMGSLWSGRLILPWAELVLLPSEKLSLSHYLVGSHQYNPTSVWIWRGIFVY</sequence>
<protein>
    <submittedName>
        <fullName evidence="1">Uncharacterized protein</fullName>
    </submittedName>
</protein>
<dbReference type="EnsemblPlants" id="Bo01224s040.1">
    <property type="protein sequence ID" value="Bo01224s040.1"/>
    <property type="gene ID" value="Bo01224s040"/>
</dbReference>
<organism evidence="1 2">
    <name type="scientific">Brassica oleracea var. oleracea</name>
    <dbReference type="NCBI Taxonomy" id="109376"/>
    <lineage>
        <taxon>Eukaryota</taxon>
        <taxon>Viridiplantae</taxon>
        <taxon>Streptophyta</taxon>
        <taxon>Embryophyta</taxon>
        <taxon>Tracheophyta</taxon>
        <taxon>Spermatophyta</taxon>
        <taxon>Magnoliopsida</taxon>
        <taxon>eudicotyledons</taxon>
        <taxon>Gunneridae</taxon>
        <taxon>Pentapetalae</taxon>
        <taxon>rosids</taxon>
        <taxon>malvids</taxon>
        <taxon>Brassicales</taxon>
        <taxon>Brassicaceae</taxon>
        <taxon>Brassiceae</taxon>
        <taxon>Brassica</taxon>
    </lineage>
</organism>
<proteinExistence type="predicted"/>
<reference evidence="1" key="2">
    <citation type="submission" date="2015-06" db="UniProtKB">
        <authorList>
            <consortium name="EnsemblPlants"/>
        </authorList>
    </citation>
    <scope>IDENTIFICATION</scope>
</reference>
<evidence type="ECO:0000313" key="1">
    <source>
        <dbReference type="EnsemblPlants" id="Bo01224s040.1"/>
    </source>
</evidence>
<dbReference type="Gramene" id="Bo01224s040.1">
    <property type="protein sequence ID" value="Bo01224s040.1"/>
    <property type="gene ID" value="Bo01224s040"/>
</dbReference>
<dbReference type="Proteomes" id="UP000032141">
    <property type="component" value="Unassembled WGS sequence"/>
</dbReference>
<dbReference type="HOGENOM" id="CLU_2609406_0_0_1"/>
<name>A0A0D2ZUB3_BRAOL</name>
<evidence type="ECO:0000313" key="2">
    <source>
        <dbReference type="Proteomes" id="UP000032141"/>
    </source>
</evidence>
<accession>A0A0D2ZUB3</accession>
<reference evidence="1" key="1">
    <citation type="journal article" date="2014" name="Genome Biol.">
        <title>Transcriptome and methylome profiling reveals relics of genome dominance in the mesopolyploid Brassica oleracea.</title>
        <authorList>
            <person name="Parkin I.A."/>
            <person name="Koh C."/>
            <person name="Tang H."/>
            <person name="Robinson S.J."/>
            <person name="Kagale S."/>
            <person name="Clarke W.E."/>
            <person name="Town C.D."/>
            <person name="Nixon J."/>
            <person name="Krishnakumar V."/>
            <person name="Bidwell S.L."/>
            <person name="Denoeud F."/>
            <person name="Belcram H."/>
            <person name="Links M.G."/>
            <person name="Just J."/>
            <person name="Clarke C."/>
            <person name="Bender T."/>
            <person name="Huebert T."/>
            <person name="Mason A.S."/>
            <person name="Pires J.C."/>
            <person name="Barker G."/>
            <person name="Moore J."/>
            <person name="Walley P.G."/>
            <person name="Manoli S."/>
            <person name="Batley J."/>
            <person name="Edwards D."/>
            <person name="Nelson M.N."/>
            <person name="Wang X."/>
            <person name="Paterson A.H."/>
            <person name="King G."/>
            <person name="Bancroft I."/>
            <person name="Chalhoub B."/>
            <person name="Sharpe A.G."/>
        </authorList>
    </citation>
    <scope>NUCLEOTIDE SEQUENCE [LARGE SCALE GENOMIC DNA]</scope>
    <source>
        <strain evidence="1">cv. TO1000</strain>
    </source>
</reference>
<keyword evidence="2" id="KW-1185">Reference proteome</keyword>
<dbReference type="AlphaFoldDB" id="A0A0D2ZUB3"/>